<feature type="transmembrane region" description="Helical" evidence="8">
    <location>
        <begin position="492"/>
        <end position="510"/>
    </location>
</feature>
<dbReference type="Proteomes" id="UP000095780">
    <property type="component" value="Unassembled WGS sequence"/>
</dbReference>
<dbReference type="AlphaFoldDB" id="A0A174YXM9"/>
<dbReference type="InterPro" id="IPR051085">
    <property type="entry name" value="MB_O-acyltransferase"/>
</dbReference>
<keyword evidence="6 7" id="KW-0472">Membrane</keyword>
<name>A0A174YXM9_9FIRM</name>
<dbReference type="Proteomes" id="UP000095621">
    <property type="component" value="Unassembled WGS sequence"/>
</dbReference>
<feature type="transmembrane region" description="Helical" evidence="8">
    <location>
        <begin position="452"/>
        <end position="471"/>
    </location>
</feature>
<feature type="transmembrane region" description="Helical" evidence="8">
    <location>
        <begin position="236"/>
        <end position="253"/>
    </location>
</feature>
<dbReference type="InterPro" id="IPR024194">
    <property type="entry name" value="Ac/AlaTfrase_AlgI/DltB"/>
</dbReference>
<feature type="transmembrane region" description="Helical" evidence="8">
    <location>
        <begin position="427"/>
        <end position="446"/>
    </location>
</feature>
<feature type="transmembrane region" description="Helical" evidence="8">
    <location>
        <begin position="39"/>
        <end position="61"/>
    </location>
</feature>
<gene>
    <name evidence="9" type="primary">dltB_1</name>
    <name evidence="9" type="ORF">ERS852490_01203</name>
    <name evidence="10" type="ORF">ERS852492_00546</name>
</gene>
<evidence type="ECO:0000256" key="7">
    <source>
        <dbReference type="PIRNR" id="PIRNR016636"/>
    </source>
</evidence>
<comment type="subcellular location">
    <subcellularLocation>
        <location evidence="1">Cell membrane</location>
        <topology evidence="1">Multi-pass membrane protein</topology>
    </subcellularLocation>
</comment>
<dbReference type="EMBL" id="CZBU01000002">
    <property type="protein sequence ID" value="CUQ76696.1"/>
    <property type="molecule type" value="Genomic_DNA"/>
</dbReference>
<protein>
    <submittedName>
        <fullName evidence="9">D-alanyl-lipoteichoic acid biosynthesis protein DltB</fullName>
    </submittedName>
</protein>
<keyword evidence="5 8" id="KW-1133">Transmembrane helix</keyword>
<dbReference type="RefSeq" id="WP_022097668.1">
    <property type="nucleotide sequence ID" value="NZ_CABIXW010000001.1"/>
</dbReference>
<comment type="similarity">
    <text evidence="2 7">Belongs to the membrane-bound acyltransferase family.</text>
</comment>
<dbReference type="PANTHER" id="PTHR13285">
    <property type="entry name" value="ACYLTRANSFERASE"/>
    <property type="match status" value="1"/>
</dbReference>
<evidence type="ECO:0000256" key="8">
    <source>
        <dbReference type="SAM" id="Phobius"/>
    </source>
</evidence>
<keyword evidence="4 8" id="KW-0812">Transmembrane</keyword>
<organism evidence="9 11">
    <name type="scientific">Lachnospira eligens</name>
    <dbReference type="NCBI Taxonomy" id="39485"/>
    <lineage>
        <taxon>Bacteria</taxon>
        <taxon>Bacillati</taxon>
        <taxon>Bacillota</taxon>
        <taxon>Clostridia</taxon>
        <taxon>Lachnospirales</taxon>
        <taxon>Lachnospiraceae</taxon>
        <taxon>Lachnospira</taxon>
    </lineage>
</organism>
<evidence type="ECO:0000313" key="11">
    <source>
        <dbReference type="Proteomes" id="UP000095621"/>
    </source>
</evidence>
<feature type="transmembrane region" description="Helical" evidence="8">
    <location>
        <begin position="100"/>
        <end position="116"/>
    </location>
</feature>
<dbReference type="GO" id="GO:0016746">
    <property type="term" value="F:acyltransferase activity"/>
    <property type="evidence" value="ECO:0007669"/>
    <property type="project" value="UniProtKB-KW"/>
</dbReference>
<sequence length="520" mass="60769">MLFTSYQFILFVLIALILYYVAPKRIQWIVLLCMNMLFYLYAGLSGIIFIVTTIITTYAGARLICREKDRSVRFIEEHKGDISRDEKKKLKNISLRKQKMFLTIVLFINFGILAVLKYTNMFIVTFTTFNTVDFVLPMGISFYTFQSTGYMIDVYRGVADAEKNPFRYALFVSFFPQLVQGPISRWNDLKKSLLESHAFSWINIQYGFERILWGYFKKMVIADRAAIGLATIQSDVSVYYGAYAFVGMLLYAIDLYADFTGGIDITIGVAQMFGITLPENFRRPFFSKSIAEYWRRWHITLCAWFKDYLFYPLSMSKWMNKVSRWLKKHVGKPVGSRFPVYFSSLTVWFVTGIWHGASWNFVVWGLLNSIIMLVSQELKPLYEKADNRLGYRKLKYYKVFEIIRTTAIVCCLQMLDYYRDIAEAFRMFFSMFTSVNYVAVFTKGMWSIGLSAADYIVIFAGVVIMFVVSLLERKCPVRDRLAKKNYIIRYTVFLVIFLLIAVFGIYGTGYESSQFIYNQF</sequence>
<dbReference type="GO" id="GO:0042121">
    <property type="term" value="P:alginic acid biosynthetic process"/>
    <property type="evidence" value="ECO:0007669"/>
    <property type="project" value="InterPro"/>
</dbReference>
<evidence type="ECO:0000256" key="3">
    <source>
        <dbReference type="ARBA" id="ARBA00022475"/>
    </source>
</evidence>
<evidence type="ECO:0000313" key="12">
    <source>
        <dbReference type="Proteomes" id="UP000095780"/>
    </source>
</evidence>
<dbReference type="OrthoDB" id="9805788at2"/>
<dbReference type="Pfam" id="PF03062">
    <property type="entry name" value="MBOAT"/>
    <property type="match status" value="2"/>
</dbReference>
<evidence type="ECO:0000313" key="10">
    <source>
        <dbReference type="EMBL" id="CUQ80537.1"/>
    </source>
</evidence>
<evidence type="ECO:0000256" key="1">
    <source>
        <dbReference type="ARBA" id="ARBA00004651"/>
    </source>
</evidence>
<keyword evidence="7" id="KW-0808">Transferase</keyword>
<dbReference type="InterPro" id="IPR028362">
    <property type="entry name" value="AlgI"/>
</dbReference>
<feature type="transmembrane region" description="Helical" evidence="8">
    <location>
        <begin position="122"/>
        <end position="145"/>
    </location>
</feature>
<evidence type="ECO:0000256" key="2">
    <source>
        <dbReference type="ARBA" id="ARBA00010323"/>
    </source>
</evidence>
<keyword evidence="7" id="KW-0012">Acyltransferase</keyword>
<dbReference type="GO" id="GO:0005886">
    <property type="term" value="C:plasma membrane"/>
    <property type="evidence" value="ECO:0007669"/>
    <property type="project" value="UniProtKB-SubCell"/>
</dbReference>
<dbReference type="EMBL" id="CZBV01000001">
    <property type="protein sequence ID" value="CUQ80537.1"/>
    <property type="molecule type" value="Genomic_DNA"/>
</dbReference>
<dbReference type="PIRSF" id="PIRSF500217">
    <property type="entry name" value="AlgI"/>
    <property type="match status" value="1"/>
</dbReference>
<accession>A0A174YXM9</accession>
<dbReference type="PIRSF" id="PIRSF016636">
    <property type="entry name" value="AlgI_DltB"/>
    <property type="match status" value="1"/>
</dbReference>
<keyword evidence="3 7" id="KW-1003">Cell membrane</keyword>
<reference evidence="11 12" key="1">
    <citation type="submission" date="2015-09" db="EMBL/GenBank/DDBJ databases">
        <authorList>
            <consortium name="Pathogen Informatics"/>
        </authorList>
    </citation>
    <scope>NUCLEOTIDE SEQUENCE [LARGE SCALE GENOMIC DNA]</scope>
    <source>
        <strain evidence="9 11">2789STDY5834875</strain>
        <strain evidence="10 12">2789STDY5834878</strain>
    </source>
</reference>
<evidence type="ECO:0000313" key="9">
    <source>
        <dbReference type="EMBL" id="CUQ76696.1"/>
    </source>
</evidence>
<dbReference type="PANTHER" id="PTHR13285:SF18">
    <property type="entry name" value="PROTEIN-CYSTEINE N-PALMITOYLTRANSFERASE RASP"/>
    <property type="match status" value="1"/>
</dbReference>
<evidence type="ECO:0000256" key="6">
    <source>
        <dbReference type="ARBA" id="ARBA00023136"/>
    </source>
</evidence>
<dbReference type="InterPro" id="IPR004299">
    <property type="entry name" value="MBOAT_fam"/>
</dbReference>
<evidence type="ECO:0000256" key="5">
    <source>
        <dbReference type="ARBA" id="ARBA00022989"/>
    </source>
</evidence>
<proteinExistence type="inferred from homology"/>
<evidence type="ECO:0000256" key="4">
    <source>
        <dbReference type="ARBA" id="ARBA00022692"/>
    </source>
</evidence>